<evidence type="ECO:0000313" key="1">
    <source>
        <dbReference type="EMBL" id="KAE8668474.1"/>
    </source>
</evidence>
<organism evidence="1 2">
    <name type="scientific">Hibiscus syriacus</name>
    <name type="common">Rose of Sharon</name>
    <dbReference type="NCBI Taxonomy" id="106335"/>
    <lineage>
        <taxon>Eukaryota</taxon>
        <taxon>Viridiplantae</taxon>
        <taxon>Streptophyta</taxon>
        <taxon>Embryophyta</taxon>
        <taxon>Tracheophyta</taxon>
        <taxon>Spermatophyta</taxon>
        <taxon>Magnoliopsida</taxon>
        <taxon>eudicotyledons</taxon>
        <taxon>Gunneridae</taxon>
        <taxon>Pentapetalae</taxon>
        <taxon>rosids</taxon>
        <taxon>malvids</taxon>
        <taxon>Malvales</taxon>
        <taxon>Malvaceae</taxon>
        <taxon>Malvoideae</taxon>
        <taxon>Hibiscus</taxon>
    </lineage>
</organism>
<name>A0A6A2YBK9_HIBSY</name>
<dbReference type="EMBL" id="VEPZ02001548">
    <property type="protein sequence ID" value="KAE8668474.1"/>
    <property type="molecule type" value="Genomic_DNA"/>
</dbReference>
<reference evidence="1" key="1">
    <citation type="submission" date="2019-09" db="EMBL/GenBank/DDBJ databases">
        <title>Draft genome information of white flower Hibiscus syriacus.</title>
        <authorList>
            <person name="Kim Y.-M."/>
        </authorList>
    </citation>
    <scope>NUCLEOTIDE SEQUENCE [LARGE SCALE GENOMIC DNA]</scope>
    <source>
        <strain evidence="1">YM2019G1</strain>
    </source>
</reference>
<comment type="caution">
    <text evidence="1">The sequence shown here is derived from an EMBL/GenBank/DDBJ whole genome shotgun (WGS) entry which is preliminary data.</text>
</comment>
<evidence type="ECO:0000313" key="2">
    <source>
        <dbReference type="Proteomes" id="UP000436088"/>
    </source>
</evidence>
<keyword evidence="2" id="KW-1185">Reference proteome</keyword>
<proteinExistence type="predicted"/>
<dbReference type="Proteomes" id="UP000436088">
    <property type="component" value="Unassembled WGS sequence"/>
</dbReference>
<sequence length="65" mass="7143">MQISTMEVIVDIVVEVMGSEERVLKDVVEGLKKKEGGVVEFDRAMKLGIGVYGKVIKKTSKEDSS</sequence>
<gene>
    <name evidence="1" type="ORF">F3Y22_tig00112305pilonHSYRG00012</name>
</gene>
<protein>
    <submittedName>
        <fullName evidence="1">Uncharacterized protein</fullName>
    </submittedName>
</protein>
<accession>A0A6A2YBK9</accession>
<dbReference type="AlphaFoldDB" id="A0A6A2YBK9"/>